<proteinExistence type="predicted"/>
<keyword evidence="1" id="KW-0472">Membrane</keyword>
<feature type="transmembrane region" description="Helical" evidence="1">
    <location>
        <begin position="118"/>
        <end position="135"/>
    </location>
</feature>
<gene>
    <name evidence="2" type="ORF">AVDCRST_MAG12-817</name>
</gene>
<accession>A0A6J4RFU0</accession>
<keyword evidence="1" id="KW-0812">Transmembrane</keyword>
<dbReference type="AlphaFoldDB" id="A0A6J4RFU0"/>
<reference evidence="2" key="1">
    <citation type="submission" date="2020-02" db="EMBL/GenBank/DDBJ databases">
        <authorList>
            <person name="Meier V. D."/>
        </authorList>
    </citation>
    <scope>NUCLEOTIDE SEQUENCE</scope>
    <source>
        <strain evidence="2">AVDCRST_MAG12</strain>
    </source>
</reference>
<sequence length="138" mass="13995">PICTECMRQTEVGIKCPDDARLPRGARAGVMKPNQIAKTLLAGVGIAAVGVFVVAFVLFALPFTLLISAAAGYGAGTLIYRAGGRNGGTVAILVSVVAAAIPFIVVLGPGLLEGVVNPIRLVAMVIAMIAAGVANRQI</sequence>
<keyword evidence="1" id="KW-1133">Transmembrane helix</keyword>
<organism evidence="2">
    <name type="scientific">uncultured Rubrobacteraceae bacterium</name>
    <dbReference type="NCBI Taxonomy" id="349277"/>
    <lineage>
        <taxon>Bacteria</taxon>
        <taxon>Bacillati</taxon>
        <taxon>Actinomycetota</taxon>
        <taxon>Rubrobacteria</taxon>
        <taxon>Rubrobacterales</taxon>
        <taxon>Rubrobacteraceae</taxon>
        <taxon>environmental samples</taxon>
    </lineage>
</organism>
<feature type="transmembrane region" description="Helical" evidence="1">
    <location>
        <begin position="40"/>
        <end position="59"/>
    </location>
</feature>
<feature type="transmembrane region" description="Helical" evidence="1">
    <location>
        <begin position="90"/>
        <end position="112"/>
    </location>
</feature>
<dbReference type="EMBL" id="CADCVK010000139">
    <property type="protein sequence ID" value="CAA9471528.1"/>
    <property type="molecule type" value="Genomic_DNA"/>
</dbReference>
<protein>
    <submittedName>
        <fullName evidence="2">Uncharacterized protein</fullName>
    </submittedName>
</protein>
<evidence type="ECO:0000256" key="1">
    <source>
        <dbReference type="SAM" id="Phobius"/>
    </source>
</evidence>
<name>A0A6J4RFU0_9ACTN</name>
<feature type="non-terminal residue" evidence="2">
    <location>
        <position position="1"/>
    </location>
</feature>
<feature type="transmembrane region" description="Helical" evidence="1">
    <location>
        <begin position="65"/>
        <end position="83"/>
    </location>
</feature>
<evidence type="ECO:0000313" key="2">
    <source>
        <dbReference type="EMBL" id="CAA9471528.1"/>
    </source>
</evidence>